<feature type="signal peptide" evidence="2">
    <location>
        <begin position="1"/>
        <end position="23"/>
    </location>
</feature>
<evidence type="ECO:0000313" key="5">
    <source>
        <dbReference type="EMBL" id="NNH71903.1"/>
    </source>
</evidence>
<dbReference type="PROSITE" id="PS51257">
    <property type="entry name" value="PROKAR_LIPOPROTEIN"/>
    <property type="match status" value="1"/>
</dbReference>
<accession>A0A849BZC5</accession>
<sequence length="399" mass="43032">MRFRFHRLAAVALAAALAGTTAACGGSDSPTPNSGSAEDFGPYSTQRPDSSYDSGTNQARGRLVESLRLGEHVVFGSEIAPEVAVQRYAQVPIGERGTWSGVQVHQMQAALPFNPYGGFVSEMADTPYLANHLASPMVKVVLIAFPDDSSAAAAATAMAASDFALNNANTPVSVPDQPAALSHWVPTYADIGSWMAYRSVVIHVIAQAEENNLDQLTGLLSKTYQAQTRKLANYLPVALDEVETLSLDRDKLLTRLVNTADTIPDARTFAVHGPNTFATITSTDPAELAREYESRGVTAVAVSDNKYLYKLRDAETTKSFTNHLADAPTVSKYTRMGGISGVEDIACFQATDPHPTEMQARRYRCLIPHENVLAEVFSDQETDVRQLAAAQYALLTDGE</sequence>
<evidence type="ECO:0000256" key="1">
    <source>
        <dbReference type="SAM" id="MobiDB-lite"/>
    </source>
</evidence>
<dbReference type="EMBL" id="JABELX010000006">
    <property type="protein sequence ID" value="NNH71903.1"/>
    <property type="molecule type" value="Genomic_DNA"/>
</dbReference>
<organism evidence="5 6">
    <name type="scientific">Nocardia uniformis</name>
    <dbReference type="NCBI Taxonomy" id="53432"/>
    <lineage>
        <taxon>Bacteria</taxon>
        <taxon>Bacillati</taxon>
        <taxon>Actinomycetota</taxon>
        <taxon>Actinomycetes</taxon>
        <taxon>Mycobacteriales</taxon>
        <taxon>Nocardiaceae</taxon>
        <taxon>Nocardia</taxon>
    </lineage>
</organism>
<keyword evidence="6" id="KW-1185">Reference proteome</keyword>
<protein>
    <recommendedName>
        <fullName evidence="7">Fe/B12 periplasmic-binding domain-containing protein</fullName>
    </recommendedName>
</protein>
<dbReference type="AlphaFoldDB" id="A0A849BZC5"/>
<dbReference type="Pfam" id="PF24088">
    <property type="entry name" value="DUF7373"/>
    <property type="match status" value="1"/>
</dbReference>
<proteinExistence type="predicted"/>
<feature type="region of interest" description="Disordered" evidence="1">
    <location>
        <begin position="22"/>
        <end position="57"/>
    </location>
</feature>
<evidence type="ECO:0000256" key="2">
    <source>
        <dbReference type="SAM" id="SignalP"/>
    </source>
</evidence>
<feature type="chain" id="PRO_5038613619" description="Fe/B12 periplasmic-binding domain-containing protein" evidence="2">
    <location>
        <begin position="24"/>
        <end position="399"/>
    </location>
</feature>
<dbReference type="InterPro" id="IPR056463">
    <property type="entry name" value="DUF7373_C"/>
</dbReference>
<evidence type="ECO:0000313" key="6">
    <source>
        <dbReference type="Proteomes" id="UP000586827"/>
    </source>
</evidence>
<reference evidence="5 6" key="1">
    <citation type="submission" date="2020-05" db="EMBL/GenBank/DDBJ databases">
        <title>MicrobeNet Type strains.</title>
        <authorList>
            <person name="Nicholson A.C."/>
        </authorList>
    </citation>
    <scope>NUCLEOTIDE SEQUENCE [LARGE SCALE GENOMIC DNA]</scope>
    <source>
        <strain evidence="5 6">JCM 3224</strain>
    </source>
</reference>
<gene>
    <name evidence="5" type="ORF">HLB23_18910</name>
</gene>
<evidence type="ECO:0008006" key="7">
    <source>
        <dbReference type="Google" id="ProtNLM"/>
    </source>
</evidence>
<evidence type="ECO:0000259" key="3">
    <source>
        <dbReference type="Pfam" id="PF24088"/>
    </source>
</evidence>
<dbReference type="Pfam" id="PF24092">
    <property type="entry name" value="DUF7373_C"/>
    <property type="match status" value="1"/>
</dbReference>
<name>A0A849BZC5_9NOCA</name>
<dbReference type="Proteomes" id="UP000586827">
    <property type="component" value="Unassembled WGS sequence"/>
</dbReference>
<dbReference type="RefSeq" id="WP_067519356.1">
    <property type="nucleotide sequence ID" value="NZ_JABELX010000006.1"/>
</dbReference>
<feature type="domain" description="DUF7373" evidence="4">
    <location>
        <begin position="252"/>
        <end position="397"/>
    </location>
</feature>
<feature type="compositionally biased region" description="Polar residues" evidence="1">
    <location>
        <begin position="43"/>
        <end position="57"/>
    </location>
</feature>
<keyword evidence="2" id="KW-0732">Signal</keyword>
<feature type="domain" description="DUF7373" evidence="3">
    <location>
        <begin position="54"/>
        <end position="246"/>
    </location>
</feature>
<evidence type="ECO:0000259" key="4">
    <source>
        <dbReference type="Pfam" id="PF24092"/>
    </source>
</evidence>
<dbReference type="InterPro" id="IPR055797">
    <property type="entry name" value="DUF7373"/>
</dbReference>
<comment type="caution">
    <text evidence="5">The sequence shown here is derived from an EMBL/GenBank/DDBJ whole genome shotgun (WGS) entry which is preliminary data.</text>
</comment>